<dbReference type="EMBL" id="CM055093">
    <property type="protein sequence ID" value="KAJ7567051.1"/>
    <property type="molecule type" value="Genomic_DNA"/>
</dbReference>
<keyword evidence="2" id="KW-1185">Reference proteome</keyword>
<protein>
    <submittedName>
        <fullName evidence="1">Uncharacterized protein</fullName>
    </submittedName>
</protein>
<comment type="caution">
    <text evidence="1">The sequence shown here is derived from an EMBL/GenBank/DDBJ whole genome shotgun (WGS) entry which is preliminary data.</text>
</comment>
<reference evidence="2" key="1">
    <citation type="journal article" date="2024" name="Proc. Natl. Acad. Sci. U.S.A.">
        <title>Extraordinary preservation of gene collinearity over three hundred million years revealed in homosporous lycophytes.</title>
        <authorList>
            <person name="Li C."/>
            <person name="Wickell D."/>
            <person name="Kuo L.Y."/>
            <person name="Chen X."/>
            <person name="Nie B."/>
            <person name="Liao X."/>
            <person name="Peng D."/>
            <person name="Ji J."/>
            <person name="Jenkins J."/>
            <person name="Williams M."/>
            <person name="Shu S."/>
            <person name="Plott C."/>
            <person name="Barry K."/>
            <person name="Rajasekar S."/>
            <person name="Grimwood J."/>
            <person name="Han X."/>
            <person name="Sun S."/>
            <person name="Hou Z."/>
            <person name="He W."/>
            <person name="Dai G."/>
            <person name="Sun C."/>
            <person name="Schmutz J."/>
            <person name="Leebens-Mack J.H."/>
            <person name="Li F.W."/>
            <person name="Wang L."/>
        </authorList>
    </citation>
    <scope>NUCLEOTIDE SEQUENCE [LARGE SCALE GENOMIC DNA]</scope>
    <source>
        <strain evidence="2">cv. PW_Plant_1</strain>
    </source>
</reference>
<name>A0ACC2EL02_DIPCM</name>
<dbReference type="Proteomes" id="UP001162992">
    <property type="component" value="Chromosome 2"/>
</dbReference>
<proteinExistence type="predicted"/>
<evidence type="ECO:0000313" key="1">
    <source>
        <dbReference type="EMBL" id="KAJ7567051.1"/>
    </source>
</evidence>
<sequence>MATRIYGWLAGLTASSALQRLRNQTQSRGGAALAVAWEVELQQEVPSLVAAEEGRQAAGRGTQWVFLGCPGVGKGTYATRLASLLHVPHIAMGDLVRQEIDHSTFQGIQLANAVNKGKLLPDEVVLSLLLKRLERGAACGESGFILDGFPRTISQAKILDQVTDIDLAVNLRLRNDVLISKCLGRRICVNCGKNFNLADINEESGGEGSRIIMPPILPPQACLSKMISRRNDTEEVIKDRLQVFASENEPVEDFYQKQGKLLDFDVPGGIPETWPRLLAALGLEEKESMPHKLVT</sequence>
<evidence type="ECO:0000313" key="2">
    <source>
        <dbReference type="Proteomes" id="UP001162992"/>
    </source>
</evidence>
<organism evidence="1 2">
    <name type="scientific">Diphasiastrum complanatum</name>
    <name type="common">Issler's clubmoss</name>
    <name type="synonym">Lycopodium complanatum</name>
    <dbReference type="NCBI Taxonomy" id="34168"/>
    <lineage>
        <taxon>Eukaryota</taxon>
        <taxon>Viridiplantae</taxon>
        <taxon>Streptophyta</taxon>
        <taxon>Embryophyta</taxon>
        <taxon>Tracheophyta</taxon>
        <taxon>Lycopodiopsida</taxon>
        <taxon>Lycopodiales</taxon>
        <taxon>Lycopodiaceae</taxon>
        <taxon>Lycopodioideae</taxon>
        <taxon>Diphasiastrum</taxon>
    </lineage>
</organism>
<accession>A0ACC2EL02</accession>
<gene>
    <name evidence="1" type="ORF">O6H91_02G130400</name>
</gene>